<evidence type="ECO:0000256" key="8">
    <source>
        <dbReference type="ARBA" id="ARBA00026081"/>
    </source>
</evidence>
<keyword evidence="11" id="KW-1185">Reference proteome</keyword>
<evidence type="ECO:0000256" key="4">
    <source>
        <dbReference type="ARBA" id="ARBA00022475"/>
    </source>
</evidence>
<dbReference type="Proteomes" id="UP000005289">
    <property type="component" value="Chromosome"/>
</dbReference>
<dbReference type="OrthoDB" id="9776227at2"/>
<keyword evidence="4" id="KW-1003">Cell membrane</keyword>
<dbReference type="PANTHER" id="PTHR33529">
    <property type="entry name" value="SLR0882 PROTEIN-RELATED"/>
    <property type="match status" value="1"/>
</dbReference>
<evidence type="ECO:0000256" key="2">
    <source>
        <dbReference type="ARBA" id="ARBA00004651"/>
    </source>
</evidence>
<evidence type="ECO:0000256" key="6">
    <source>
        <dbReference type="ARBA" id="ARBA00022989"/>
    </source>
</evidence>
<comment type="function">
    <text evidence="1">Part of the ABC transporter complex LptBFG involved in the translocation of lipopolysaccharide (LPS) from the inner membrane to the outer membrane.</text>
</comment>
<evidence type="ECO:0000256" key="5">
    <source>
        <dbReference type="ARBA" id="ARBA00022692"/>
    </source>
</evidence>
<comment type="similarity">
    <text evidence="3">Belongs to the LptF/LptG family.</text>
</comment>
<dbReference type="InterPro" id="IPR030923">
    <property type="entry name" value="LptG"/>
</dbReference>
<dbReference type="AlphaFoldDB" id="W0DGM9"/>
<gene>
    <name evidence="10" type="ORF">THITH_03825</name>
</gene>
<evidence type="ECO:0000256" key="1">
    <source>
        <dbReference type="ARBA" id="ARBA00002265"/>
    </source>
</evidence>
<dbReference type="GO" id="GO:0055085">
    <property type="term" value="P:transmembrane transport"/>
    <property type="evidence" value="ECO:0007669"/>
    <property type="project" value="InterPro"/>
</dbReference>
<keyword evidence="6 9" id="KW-1133">Transmembrane helix</keyword>
<dbReference type="InterPro" id="IPR005495">
    <property type="entry name" value="LptG/LptF_permease"/>
</dbReference>
<feature type="transmembrane region" description="Helical" evidence="9">
    <location>
        <begin position="269"/>
        <end position="291"/>
    </location>
</feature>
<dbReference type="STRING" id="713585.THITH_03825"/>
<dbReference type="RefSeq" id="WP_006745837.1">
    <property type="nucleotide sequence ID" value="NZ_CP007029.1"/>
</dbReference>
<comment type="subcellular location">
    <subcellularLocation>
        <location evidence="2">Cell membrane</location>
        <topology evidence="2">Multi-pass membrane protein</topology>
    </subcellularLocation>
</comment>
<dbReference type="EMBL" id="CP007029">
    <property type="protein sequence ID" value="AHE97536.1"/>
    <property type="molecule type" value="Genomic_DNA"/>
</dbReference>
<dbReference type="HOGENOM" id="CLU_028799_1_1_6"/>
<protein>
    <submittedName>
        <fullName evidence="10">Permease</fullName>
    </submittedName>
</protein>
<evidence type="ECO:0000313" key="10">
    <source>
        <dbReference type="EMBL" id="AHE97536.1"/>
    </source>
</evidence>
<keyword evidence="7 9" id="KW-0472">Membrane</keyword>
<evidence type="ECO:0000256" key="9">
    <source>
        <dbReference type="SAM" id="Phobius"/>
    </source>
</evidence>
<dbReference type="NCBIfam" id="TIGR04408">
    <property type="entry name" value="LptG_lptG"/>
    <property type="match status" value="1"/>
</dbReference>
<organism evidence="10 11">
    <name type="scientific">Thioalkalivibrio paradoxus ARh 1</name>
    <dbReference type="NCBI Taxonomy" id="713585"/>
    <lineage>
        <taxon>Bacteria</taxon>
        <taxon>Pseudomonadati</taxon>
        <taxon>Pseudomonadota</taxon>
        <taxon>Gammaproteobacteria</taxon>
        <taxon>Chromatiales</taxon>
        <taxon>Ectothiorhodospiraceae</taxon>
        <taxon>Thioalkalivibrio</taxon>
    </lineage>
</organism>
<sequence>MTTVLGRYVIAQVLIGTLFALLLLVTLDGVFALIGELGDVGRGQYGLWEAVVYVLLTLPRRVYELVPTAALLGSLLWLGNLASNSELTAMRAAGVTRVRLVSWVMQGGLVVVVGMVGMGELLAPEAEARAQHLKAFAFDERMTVGRIGLWARDGNRIVHADAVLPGDRLAGVRVIELGPTGDVRSITNVDRAEFQMDRWQLSGVARSRVSPFGVIPEKMPDEVVDRLLAPEYFGVLVVEPRQMAASDLARYIRYLKENHLESAAYEVAFWQRFVLPASTWVMLLLAIPFLFGSQREGGAGRRLFIGLVLGVGFVIVMRTMAHMGLVYEFPPWVAASIPLWLFLLIAVVALARVRG</sequence>
<dbReference type="PANTHER" id="PTHR33529:SF2">
    <property type="entry name" value="LIPOPOLYSACCHARIDE EXPORT SYSTEM PERMEASE PROTEIN LPTG"/>
    <property type="match status" value="1"/>
</dbReference>
<keyword evidence="5 9" id="KW-0812">Transmembrane</keyword>
<feature type="transmembrane region" description="Helical" evidence="9">
    <location>
        <begin position="303"/>
        <end position="326"/>
    </location>
</feature>
<evidence type="ECO:0000256" key="3">
    <source>
        <dbReference type="ARBA" id="ARBA00007725"/>
    </source>
</evidence>
<name>W0DGM9_9GAMM</name>
<proteinExistence type="inferred from homology"/>
<dbReference type="KEGG" id="tti:THITH_03825"/>
<dbReference type="Pfam" id="PF03739">
    <property type="entry name" value="LptF_LptG"/>
    <property type="match status" value="1"/>
</dbReference>
<accession>W0DGM9</accession>
<comment type="subunit">
    <text evidence="8">Component of the lipopolysaccharide transport and assembly complex. The LptBFG transporter is composed of two ATP-binding proteins (LptB) and two transmembrane proteins (LptF and LptG).</text>
</comment>
<dbReference type="GO" id="GO:0015920">
    <property type="term" value="P:lipopolysaccharide transport"/>
    <property type="evidence" value="ECO:0007669"/>
    <property type="project" value="TreeGrafter"/>
</dbReference>
<feature type="transmembrane region" description="Helical" evidence="9">
    <location>
        <begin position="62"/>
        <end position="79"/>
    </location>
</feature>
<evidence type="ECO:0000256" key="7">
    <source>
        <dbReference type="ARBA" id="ARBA00023136"/>
    </source>
</evidence>
<feature type="transmembrane region" description="Helical" evidence="9">
    <location>
        <begin position="332"/>
        <end position="351"/>
    </location>
</feature>
<feature type="transmembrane region" description="Helical" evidence="9">
    <location>
        <begin position="100"/>
        <end position="119"/>
    </location>
</feature>
<evidence type="ECO:0000313" key="11">
    <source>
        <dbReference type="Proteomes" id="UP000005289"/>
    </source>
</evidence>
<dbReference type="GO" id="GO:0043190">
    <property type="term" value="C:ATP-binding cassette (ABC) transporter complex"/>
    <property type="evidence" value="ECO:0007669"/>
    <property type="project" value="InterPro"/>
</dbReference>
<reference evidence="10 11" key="1">
    <citation type="submission" date="2013-12" db="EMBL/GenBank/DDBJ databases">
        <authorList>
            <consortium name="DOE Joint Genome Institute"/>
            <person name="Muyzer G."/>
            <person name="Huntemann M."/>
            <person name="Han J."/>
            <person name="Chen A."/>
            <person name="Kyrpides N."/>
            <person name="Mavromatis K."/>
            <person name="Markowitz V."/>
            <person name="Palaniappan K."/>
            <person name="Ivanova N."/>
            <person name="Schaumberg A."/>
            <person name="Pati A."/>
            <person name="Liolios K."/>
            <person name="Nordberg H.P."/>
            <person name="Cantor M.N."/>
            <person name="Hua S.X."/>
            <person name="Woyke T."/>
        </authorList>
    </citation>
    <scope>NUCLEOTIDE SEQUENCE [LARGE SCALE GENOMIC DNA]</scope>
    <source>
        <strain evidence="10 11">ARh 1</strain>
    </source>
</reference>